<keyword evidence="3" id="KW-1185">Reference proteome</keyword>
<evidence type="ECO:0000256" key="1">
    <source>
        <dbReference type="SAM" id="MobiDB-lite"/>
    </source>
</evidence>
<evidence type="ECO:0000313" key="2">
    <source>
        <dbReference type="EMBL" id="RPA78994.1"/>
    </source>
</evidence>
<feature type="compositionally biased region" description="Basic and acidic residues" evidence="1">
    <location>
        <begin position="11"/>
        <end position="26"/>
    </location>
</feature>
<proteinExistence type="predicted"/>
<name>A0A3N4IB95_ASCIM</name>
<accession>A0A3N4IB95</accession>
<gene>
    <name evidence="2" type="ORF">BJ508DRAFT_348827</name>
</gene>
<dbReference type="AlphaFoldDB" id="A0A3N4IB95"/>
<feature type="compositionally biased region" description="Polar residues" evidence="1">
    <location>
        <begin position="27"/>
        <end position="39"/>
    </location>
</feature>
<dbReference type="EMBL" id="ML119704">
    <property type="protein sequence ID" value="RPA78994.1"/>
    <property type="molecule type" value="Genomic_DNA"/>
</dbReference>
<organism evidence="2 3">
    <name type="scientific">Ascobolus immersus RN42</name>
    <dbReference type="NCBI Taxonomy" id="1160509"/>
    <lineage>
        <taxon>Eukaryota</taxon>
        <taxon>Fungi</taxon>
        <taxon>Dikarya</taxon>
        <taxon>Ascomycota</taxon>
        <taxon>Pezizomycotina</taxon>
        <taxon>Pezizomycetes</taxon>
        <taxon>Pezizales</taxon>
        <taxon>Ascobolaceae</taxon>
        <taxon>Ascobolus</taxon>
    </lineage>
</organism>
<sequence>MSNNGDCNFEPTKHESDSSPRRDGSSKAHSSASTNTTLINFDGTDTPPHPSPTNKPANQKHTIFILDQRRHSQQNDRTESRWNSPSSYDVTSLDYTDKLFPASGSSSTGFQSLAQALAKAGYFGRIGLKEFIRRESVKVGKELVLAELWVDLQENSFGVKYPQTMILQVQDL</sequence>
<protein>
    <submittedName>
        <fullName evidence="2">Uncharacterized protein</fullName>
    </submittedName>
</protein>
<evidence type="ECO:0000313" key="3">
    <source>
        <dbReference type="Proteomes" id="UP000275078"/>
    </source>
</evidence>
<reference evidence="2 3" key="1">
    <citation type="journal article" date="2018" name="Nat. Ecol. Evol.">
        <title>Pezizomycetes genomes reveal the molecular basis of ectomycorrhizal truffle lifestyle.</title>
        <authorList>
            <person name="Murat C."/>
            <person name="Payen T."/>
            <person name="Noel B."/>
            <person name="Kuo A."/>
            <person name="Morin E."/>
            <person name="Chen J."/>
            <person name="Kohler A."/>
            <person name="Krizsan K."/>
            <person name="Balestrini R."/>
            <person name="Da Silva C."/>
            <person name="Montanini B."/>
            <person name="Hainaut M."/>
            <person name="Levati E."/>
            <person name="Barry K.W."/>
            <person name="Belfiori B."/>
            <person name="Cichocki N."/>
            <person name="Clum A."/>
            <person name="Dockter R.B."/>
            <person name="Fauchery L."/>
            <person name="Guy J."/>
            <person name="Iotti M."/>
            <person name="Le Tacon F."/>
            <person name="Lindquist E.A."/>
            <person name="Lipzen A."/>
            <person name="Malagnac F."/>
            <person name="Mello A."/>
            <person name="Molinier V."/>
            <person name="Miyauchi S."/>
            <person name="Poulain J."/>
            <person name="Riccioni C."/>
            <person name="Rubini A."/>
            <person name="Sitrit Y."/>
            <person name="Splivallo R."/>
            <person name="Traeger S."/>
            <person name="Wang M."/>
            <person name="Zifcakova L."/>
            <person name="Wipf D."/>
            <person name="Zambonelli A."/>
            <person name="Paolocci F."/>
            <person name="Nowrousian M."/>
            <person name="Ottonello S."/>
            <person name="Baldrian P."/>
            <person name="Spatafora J.W."/>
            <person name="Henrissat B."/>
            <person name="Nagy L.G."/>
            <person name="Aury J.M."/>
            <person name="Wincker P."/>
            <person name="Grigoriev I.V."/>
            <person name="Bonfante P."/>
            <person name="Martin F.M."/>
        </authorList>
    </citation>
    <scope>NUCLEOTIDE SEQUENCE [LARGE SCALE GENOMIC DNA]</scope>
    <source>
        <strain evidence="2 3">RN42</strain>
    </source>
</reference>
<feature type="region of interest" description="Disordered" evidence="1">
    <location>
        <begin position="1"/>
        <end position="58"/>
    </location>
</feature>
<dbReference type="Proteomes" id="UP000275078">
    <property type="component" value="Unassembled WGS sequence"/>
</dbReference>